<evidence type="ECO:0008006" key="5">
    <source>
        <dbReference type="Google" id="ProtNLM"/>
    </source>
</evidence>
<dbReference type="InterPro" id="IPR033379">
    <property type="entry name" value="Acid_Pase_AS"/>
</dbReference>
<dbReference type="InterPro" id="IPR029033">
    <property type="entry name" value="His_PPase_superfam"/>
</dbReference>
<dbReference type="AlphaFoldDB" id="A0A9Q3HHI8"/>
<dbReference type="PANTHER" id="PTHR20963">
    <property type="entry name" value="MULTIPLE INOSITOL POLYPHOSPHATE PHOSPHATASE-RELATED"/>
    <property type="match status" value="1"/>
</dbReference>
<comment type="caution">
    <text evidence="3">The sequence shown here is derived from an EMBL/GenBank/DDBJ whole genome shotgun (WGS) entry which is preliminary data.</text>
</comment>
<accession>A0A9Q3HHI8</accession>
<feature type="signal peptide" evidence="2">
    <location>
        <begin position="1"/>
        <end position="19"/>
    </location>
</feature>
<sequence length="555" mass="63002">MIISLGILLLNSLSSTSKAHIFPIFTHRSDLHCSVDLAGGFLCISSPCSLWFAQMGHRFLEFLRSGQLLSRLTLNTKYKISHQDGPSIPQDPPQKPFNEDFNAFIQDFNLFLDFATPHSIFSNDLVPPQDFLPPWILLNAGPSSPFHTSHPYKPIPKSCILTQVNQIQRHGSRYPTLKVSVAIKKALEKLNQSTHLDSSLRFLKHYKYQLGISSLIKLGKQESFQSGVIFAIRYSSLLNSKLPFLRASLSQRVIDSSLSFARGLSTIIDPHQNQPPSLIKPIVISEDPNSNNTLDNNSCPNRPLATQQTKWLRIFGPPIAKKLNDLAPNSNLSEADALALMQLCIFESLSKQKISQFCRLFDKSDWIKFEYFFDLEKYYGYGLGNRLQGIEGLGYVAELISRLTGDRNWVSNDQTKVNQTLDQSNLTFPLDRSSYVDFSHDNQMINILAVTGLQINENLPAIGPIPINRRWIVSEWMPFGSRLTTEKMICSDNREYVRFLLNDLILQASFCQDDSDLSILNICKLDNFVNSQRIKLKDGQENYMQCLGDKKQEEK</sequence>
<dbReference type="Pfam" id="PF00328">
    <property type="entry name" value="His_Phos_2"/>
    <property type="match status" value="1"/>
</dbReference>
<dbReference type="GO" id="GO:0003993">
    <property type="term" value="F:acid phosphatase activity"/>
    <property type="evidence" value="ECO:0007669"/>
    <property type="project" value="TreeGrafter"/>
</dbReference>
<proteinExistence type="predicted"/>
<dbReference type="OrthoDB" id="6509975at2759"/>
<evidence type="ECO:0000256" key="2">
    <source>
        <dbReference type="SAM" id="SignalP"/>
    </source>
</evidence>
<dbReference type="PROSITE" id="PS00616">
    <property type="entry name" value="HIS_ACID_PHOSPHAT_1"/>
    <property type="match status" value="1"/>
</dbReference>
<dbReference type="EMBL" id="AVOT02017962">
    <property type="protein sequence ID" value="MBW0504477.1"/>
    <property type="molecule type" value="Genomic_DNA"/>
</dbReference>
<evidence type="ECO:0000313" key="3">
    <source>
        <dbReference type="EMBL" id="MBW0504477.1"/>
    </source>
</evidence>
<dbReference type="SUPFAM" id="SSF53254">
    <property type="entry name" value="Phosphoglycerate mutase-like"/>
    <property type="match status" value="1"/>
</dbReference>
<dbReference type="InterPro" id="IPR000560">
    <property type="entry name" value="His_Pase_clade-2"/>
</dbReference>
<reference evidence="3" key="1">
    <citation type="submission" date="2021-03" db="EMBL/GenBank/DDBJ databases">
        <title>Draft genome sequence of rust myrtle Austropuccinia psidii MF-1, a brazilian biotype.</title>
        <authorList>
            <person name="Quecine M.C."/>
            <person name="Pachon D.M.R."/>
            <person name="Bonatelli M.L."/>
            <person name="Correr F.H."/>
            <person name="Franceschini L.M."/>
            <person name="Leite T.F."/>
            <person name="Margarido G.R.A."/>
            <person name="Almeida C.A."/>
            <person name="Ferrarezi J.A."/>
            <person name="Labate C.A."/>
        </authorList>
    </citation>
    <scope>NUCLEOTIDE SEQUENCE</scope>
    <source>
        <strain evidence="3">MF-1</strain>
    </source>
</reference>
<keyword evidence="4" id="KW-1185">Reference proteome</keyword>
<keyword evidence="2" id="KW-0732">Signal</keyword>
<dbReference type="Proteomes" id="UP000765509">
    <property type="component" value="Unassembled WGS sequence"/>
</dbReference>
<protein>
    <recommendedName>
        <fullName evidence="5">Phytase</fullName>
    </recommendedName>
</protein>
<dbReference type="PANTHER" id="PTHR20963:SF24">
    <property type="entry name" value="3-PHYTASE B"/>
    <property type="match status" value="1"/>
</dbReference>
<keyword evidence="1" id="KW-0378">Hydrolase</keyword>
<gene>
    <name evidence="3" type="ORF">O181_044192</name>
</gene>
<organism evidence="3 4">
    <name type="scientific">Austropuccinia psidii MF-1</name>
    <dbReference type="NCBI Taxonomy" id="1389203"/>
    <lineage>
        <taxon>Eukaryota</taxon>
        <taxon>Fungi</taxon>
        <taxon>Dikarya</taxon>
        <taxon>Basidiomycota</taxon>
        <taxon>Pucciniomycotina</taxon>
        <taxon>Pucciniomycetes</taxon>
        <taxon>Pucciniales</taxon>
        <taxon>Sphaerophragmiaceae</taxon>
        <taxon>Austropuccinia</taxon>
    </lineage>
</organism>
<dbReference type="CDD" id="cd07061">
    <property type="entry name" value="HP_HAP_like"/>
    <property type="match status" value="1"/>
</dbReference>
<name>A0A9Q3HHI8_9BASI</name>
<dbReference type="Gene3D" id="3.40.50.1240">
    <property type="entry name" value="Phosphoglycerate mutase-like"/>
    <property type="match status" value="1"/>
</dbReference>
<feature type="chain" id="PRO_5040109014" description="Phytase" evidence="2">
    <location>
        <begin position="20"/>
        <end position="555"/>
    </location>
</feature>
<evidence type="ECO:0000256" key="1">
    <source>
        <dbReference type="ARBA" id="ARBA00022801"/>
    </source>
</evidence>
<evidence type="ECO:0000313" key="4">
    <source>
        <dbReference type="Proteomes" id="UP000765509"/>
    </source>
</evidence>